<dbReference type="Pfam" id="PF07393">
    <property type="entry name" value="Sec10_HB"/>
    <property type="match status" value="2"/>
</dbReference>
<dbReference type="InterPro" id="IPR009976">
    <property type="entry name" value="Sec10-like"/>
</dbReference>
<gene>
    <name evidence="3" type="ORF">CYCCA115_LOCUS18595</name>
</gene>
<feature type="compositionally biased region" description="Basic residues" evidence="1">
    <location>
        <begin position="24"/>
        <end position="35"/>
    </location>
</feature>
<dbReference type="GO" id="GO:0006893">
    <property type="term" value="P:Golgi to plasma membrane transport"/>
    <property type="evidence" value="ECO:0007669"/>
    <property type="project" value="TreeGrafter"/>
</dbReference>
<dbReference type="Proteomes" id="UP001295423">
    <property type="component" value="Unassembled WGS sequence"/>
</dbReference>
<evidence type="ECO:0000313" key="4">
    <source>
        <dbReference type="Proteomes" id="UP001295423"/>
    </source>
</evidence>
<name>A0AAD2G2Q4_9STRA</name>
<proteinExistence type="predicted"/>
<feature type="compositionally biased region" description="Basic and acidic residues" evidence="1">
    <location>
        <begin position="36"/>
        <end position="62"/>
    </location>
</feature>
<feature type="region of interest" description="Disordered" evidence="1">
    <location>
        <begin position="522"/>
        <end position="541"/>
    </location>
</feature>
<feature type="domain" description="Exocyst complex component Sec10-like alpha-helical bundle" evidence="2">
    <location>
        <begin position="948"/>
        <end position="1105"/>
    </location>
</feature>
<evidence type="ECO:0000256" key="1">
    <source>
        <dbReference type="SAM" id="MobiDB-lite"/>
    </source>
</evidence>
<keyword evidence="4" id="KW-1185">Reference proteome</keyword>
<dbReference type="GO" id="GO:0006887">
    <property type="term" value="P:exocytosis"/>
    <property type="evidence" value="ECO:0007669"/>
    <property type="project" value="TreeGrafter"/>
</dbReference>
<evidence type="ECO:0000313" key="3">
    <source>
        <dbReference type="EMBL" id="CAJ1960179.1"/>
    </source>
</evidence>
<reference evidence="3" key="1">
    <citation type="submission" date="2023-08" db="EMBL/GenBank/DDBJ databases">
        <authorList>
            <person name="Audoor S."/>
            <person name="Bilcke G."/>
        </authorList>
    </citation>
    <scope>NUCLEOTIDE SEQUENCE</scope>
</reference>
<evidence type="ECO:0000259" key="2">
    <source>
        <dbReference type="Pfam" id="PF07393"/>
    </source>
</evidence>
<dbReference type="PANTHER" id="PTHR12100">
    <property type="entry name" value="SEC10"/>
    <property type="match status" value="1"/>
</dbReference>
<feature type="domain" description="Exocyst complex component Sec10-like alpha-helical bundle" evidence="2">
    <location>
        <begin position="404"/>
        <end position="575"/>
    </location>
</feature>
<feature type="compositionally biased region" description="Acidic residues" evidence="1">
    <location>
        <begin position="529"/>
        <end position="541"/>
    </location>
</feature>
<dbReference type="EMBL" id="CAKOGP040002047">
    <property type="protein sequence ID" value="CAJ1960179.1"/>
    <property type="molecule type" value="Genomic_DNA"/>
</dbReference>
<sequence length="1146" mass="128193">MVKEGTKKKKVPRDDRSVSSRGTKGTRGKSPKRKKKGEEAKRAKSPKNPEKPASRKEGKGGRGDLAASSKNPENILEYIPQEYLDNVETAEPVLHFLPKMVASADETGASGSNPGSGVQSNTKFPNLRVLLSAAEDDIRLHRARVQAAKANNINFLRSYKIENDELWLLRQQRLNERTLMLSKLNTERSVILKELQESNVKGLTSQEMTQVQLARWQRALELYVYAPPKLGQAETDEEAQRDLEFLGLLEKLLEHITEEEDMSDIFSQAADMCSTLVDVTKQIVKDASEQVAEAEDVYQIRLEAHELFGRNALTRTEEIQNQFRINGRAALQIGNQLEFAESKRKRCESASVLIRRWWLMENTAEQEALSGEELNVEEEVRGVVPLASCRMDPLFTRRENSLDAARSLKQLRQVVRSRSGNANMSVERSDASVSRRFDLTANLIKRTSEALEQRLLNDFSEAYAKGGVYEFTAKPRPGQIEWKKLKDLARALNLFNNGRNLLERYVQLVVGTRLPELFDSAKVKSSGEEKEEENDDEEEFDMEATRSELTNLFHRLSEVCTEEFQLIAYIFDNPDADTGMGEVIPLKIARALCTRVIGDPKNGLQSRINDLLDSIDRKTDFDAGAKKLDTFVVIHEKASGLFSLLRDSAEKLVLQTEDSDKNADTTAVDSLKAFLNSQEAGLNNSHRHGYLNLELRLLHHECCNALDQAGCILMAPARIRVDQNLLEKGILEEYRAPLLPISKNSIKRAGFNELLSGPLKQSVLRQPLIHATDSLARARLMFGSGKDGGETSARVITSIYSQMCNFYGQAFLYPIAEALQEMLKSSAPFAAPQLPFNEDEAAHDMGVDPAFWVALERIHAAAKAFDREMWAETKKGSLRVWELLSMNGENSSALATGRDCRIEFFSELEHRGEDAVLRALDTMSAHIQWILVTGAEAMLSSGGARLFNQLSGQSGGPYAMSSGTSLEAPNSPAVKSLCYCLRVQFVQVQSALTPQSLSAFWTALSMRIYDILVTRLLQHWYVSTVGAVILARDVEALRSVSTLAGTKHDHWDILRELLTLYMTPPDALKIMLVGSEGDASSGKGLFQRAGREQSLVFMSRRVDFRYKTGQGLRKSIWATQLLDELKVRDPSDGHINMGLFAAGRRV</sequence>
<accession>A0AAD2G2Q4</accession>
<feature type="compositionally biased region" description="Basic residues" evidence="1">
    <location>
        <begin position="1"/>
        <end position="11"/>
    </location>
</feature>
<dbReference type="InterPro" id="IPR048627">
    <property type="entry name" value="Sec10_HB"/>
</dbReference>
<dbReference type="GO" id="GO:0000145">
    <property type="term" value="C:exocyst"/>
    <property type="evidence" value="ECO:0007669"/>
    <property type="project" value="TreeGrafter"/>
</dbReference>
<dbReference type="PANTHER" id="PTHR12100:SF0">
    <property type="entry name" value="EXOCYST COMPLEX COMPONENT 5"/>
    <property type="match status" value="1"/>
</dbReference>
<feature type="region of interest" description="Disordered" evidence="1">
    <location>
        <begin position="1"/>
        <end position="69"/>
    </location>
</feature>
<organism evidence="3 4">
    <name type="scientific">Cylindrotheca closterium</name>
    <dbReference type="NCBI Taxonomy" id="2856"/>
    <lineage>
        <taxon>Eukaryota</taxon>
        <taxon>Sar</taxon>
        <taxon>Stramenopiles</taxon>
        <taxon>Ochrophyta</taxon>
        <taxon>Bacillariophyta</taxon>
        <taxon>Bacillariophyceae</taxon>
        <taxon>Bacillariophycidae</taxon>
        <taxon>Bacillariales</taxon>
        <taxon>Bacillariaceae</taxon>
        <taxon>Cylindrotheca</taxon>
    </lineage>
</organism>
<comment type="caution">
    <text evidence="3">The sequence shown here is derived from an EMBL/GenBank/DDBJ whole genome shotgun (WGS) entry which is preliminary data.</text>
</comment>
<dbReference type="AlphaFoldDB" id="A0AAD2G2Q4"/>
<protein>
    <recommendedName>
        <fullName evidence="2">Exocyst complex component Sec10-like alpha-helical bundle domain-containing protein</fullName>
    </recommendedName>
</protein>